<sequence>MKELLKFEEWHLPEGVSTHGLVVNARELLHVGLEGRRVERLTGEFSESYILKQLPLEGVNTGESWAYAKVLPHLPVMYPRLIAQSKDRTQETPWLLFEDMGTIHHEVDESMLIQIAEWMALWHAVPLDPYPELSRSGQKPGYDAIVTDLSAKRSVISRLLKSLGFEKNVANAFYDRLEGLSFSDVEVYSHGDLHPGNYGRTSSGRIVVLDWEHNHRNSPLWDLYHMLDMSHPLYPRMPDVLIRDKVLDAYLEFSQAHGRLYDKEPFKKDYMLFAAAFSLWMLTLIDHDLQDPESIWPQDSLRRQREETWKTIIDILETF</sequence>
<dbReference type="SUPFAM" id="SSF56112">
    <property type="entry name" value="Protein kinase-like (PK-like)"/>
    <property type="match status" value="1"/>
</dbReference>
<dbReference type="EMBL" id="JBHUMJ010000002">
    <property type="protein sequence ID" value="MFD2701325.1"/>
    <property type="molecule type" value="Genomic_DNA"/>
</dbReference>
<name>A0ABW5SPJ3_9BACL</name>
<dbReference type="Gene3D" id="3.90.1200.10">
    <property type="match status" value="1"/>
</dbReference>
<evidence type="ECO:0000259" key="1">
    <source>
        <dbReference type="Pfam" id="PF01636"/>
    </source>
</evidence>
<gene>
    <name evidence="2" type="ORF">ACFSVM_12680</name>
</gene>
<proteinExistence type="predicted"/>
<dbReference type="Pfam" id="PF01636">
    <property type="entry name" value="APH"/>
    <property type="match status" value="1"/>
</dbReference>
<organism evidence="2 3">
    <name type="scientific">Paenibacillus shunpengii</name>
    <dbReference type="NCBI Taxonomy" id="2054424"/>
    <lineage>
        <taxon>Bacteria</taxon>
        <taxon>Bacillati</taxon>
        <taxon>Bacillota</taxon>
        <taxon>Bacilli</taxon>
        <taxon>Bacillales</taxon>
        <taxon>Paenibacillaceae</taxon>
        <taxon>Paenibacillus</taxon>
    </lineage>
</organism>
<dbReference type="Proteomes" id="UP001597540">
    <property type="component" value="Unassembled WGS sequence"/>
</dbReference>
<feature type="domain" description="Aminoglycoside phosphotransferase" evidence="1">
    <location>
        <begin position="29"/>
        <end position="233"/>
    </location>
</feature>
<protein>
    <submittedName>
        <fullName evidence="2">Phosphotransferase</fullName>
    </submittedName>
</protein>
<dbReference type="InterPro" id="IPR002575">
    <property type="entry name" value="Aminoglycoside_PTrfase"/>
</dbReference>
<dbReference type="InterPro" id="IPR011009">
    <property type="entry name" value="Kinase-like_dom_sf"/>
</dbReference>
<evidence type="ECO:0000313" key="3">
    <source>
        <dbReference type="Proteomes" id="UP001597540"/>
    </source>
</evidence>
<comment type="caution">
    <text evidence="2">The sequence shown here is derived from an EMBL/GenBank/DDBJ whole genome shotgun (WGS) entry which is preliminary data.</text>
</comment>
<accession>A0ABW5SPJ3</accession>
<evidence type="ECO:0000313" key="2">
    <source>
        <dbReference type="EMBL" id="MFD2701325.1"/>
    </source>
</evidence>
<keyword evidence="3" id="KW-1185">Reference proteome</keyword>
<dbReference type="RefSeq" id="WP_379262504.1">
    <property type="nucleotide sequence ID" value="NZ_JBHUMJ010000002.1"/>
</dbReference>
<reference evidence="3" key="1">
    <citation type="journal article" date="2019" name="Int. J. Syst. Evol. Microbiol.">
        <title>The Global Catalogue of Microorganisms (GCM) 10K type strain sequencing project: providing services to taxonomists for standard genome sequencing and annotation.</title>
        <authorList>
            <consortium name="The Broad Institute Genomics Platform"/>
            <consortium name="The Broad Institute Genome Sequencing Center for Infectious Disease"/>
            <person name="Wu L."/>
            <person name="Ma J."/>
        </authorList>
    </citation>
    <scope>NUCLEOTIDE SEQUENCE [LARGE SCALE GENOMIC DNA]</scope>
    <source>
        <strain evidence="3">KCTC 33849</strain>
    </source>
</reference>